<dbReference type="SUPFAM" id="SSF46689">
    <property type="entry name" value="Homeodomain-like"/>
    <property type="match status" value="1"/>
</dbReference>
<name>A0ABN2I140_9MICO</name>
<evidence type="ECO:0000256" key="1">
    <source>
        <dbReference type="ARBA" id="ARBA00023015"/>
    </source>
</evidence>
<protein>
    <recommendedName>
        <fullName evidence="5">HTH tetR-type domain-containing protein</fullName>
    </recommendedName>
</protein>
<keyword evidence="3" id="KW-0804">Transcription</keyword>
<reference evidence="6 7" key="1">
    <citation type="journal article" date="2019" name="Int. J. Syst. Evol. Microbiol.">
        <title>The Global Catalogue of Microorganisms (GCM) 10K type strain sequencing project: providing services to taxonomists for standard genome sequencing and annotation.</title>
        <authorList>
            <consortium name="The Broad Institute Genomics Platform"/>
            <consortium name="The Broad Institute Genome Sequencing Center for Infectious Disease"/>
            <person name="Wu L."/>
            <person name="Ma J."/>
        </authorList>
    </citation>
    <scope>NUCLEOTIDE SEQUENCE [LARGE SCALE GENOMIC DNA]</scope>
    <source>
        <strain evidence="6 7">JCM 15577</strain>
    </source>
</reference>
<organism evidence="6 7">
    <name type="scientific">Microbacterium sediminicola</name>
    <dbReference type="NCBI Taxonomy" id="415210"/>
    <lineage>
        <taxon>Bacteria</taxon>
        <taxon>Bacillati</taxon>
        <taxon>Actinomycetota</taxon>
        <taxon>Actinomycetes</taxon>
        <taxon>Micrococcales</taxon>
        <taxon>Microbacteriaceae</taxon>
        <taxon>Microbacterium</taxon>
    </lineage>
</organism>
<dbReference type="InterPro" id="IPR001647">
    <property type="entry name" value="HTH_TetR"/>
</dbReference>
<evidence type="ECO:0000313" key="7">
    <source>
        <dbReference type="Proteomes" id="UP001501690"/>
    </source>
</evidence>
<dbReference type="Gene3D" id="1.10.357.10">
    <property type="entry name" value="Tetracycline Repressor, domain 2"/>
    <property type="match status" value="1"/>
</dbReference>
<dbReference type="PROSITE" id="PS50977">
    <property type="entry name" value="HTH_TETR_2"/>
    <property type="match status" value="1"/>
</dbReference>
<gene>
    <name evidence="6" type="ORF">GCM10009808_12600</name>
</gene>
<keyword evidence="7" id="KW-1185">Reference proteome</keyword>
<keyword evidence="2 4" id="KW-0238">DNA-binding</keyword>
<proteinExistence type="predicted"/>
<dbReference type="RefSeq" id="WP_344070520.1">
    <property type="nucleotide sequence ID" value="NZ_BAAAPL010000001.1"/>
</dbReference>
<evidence type="ECO:0000256" key="4">
    <source>
        <dbReference type="PROSITE-ProRule" id="PRU00335"/>
    </source>
</evidence>
<evidence type="ECO:0000313" key="6">
    <source>
        <dbReference type="EMBL" id="GAA1696687.1"/>
    </source>
</evidence>
<feature type="DNA-binding region" description="H-T-H motif" evidence="4">
    <location>
        <begin position="29"/>
        <end position="48"/>
    </location>
</feature>
<dbReference type="EMBL" id="BAAAPL010000001">
    <property type="protein sequence ID" value="GAA1696687.1"/>
    <property type="molecule type" value="Genomic_DNA"/>
</dbReference>
<sequence>MIREDSPEAQRLLGLAADVILERGVVAVSLSELARAIGSNNRMLLYYFGSKEELFARAIHTAYERFPDLHALIPGLSDPGDLVENLRTGWRRLRAPENTAYLTLFFEAFAAAVRAPEANRTHLDVLATHWPRGIGAAFRSHGFDEATAARAAVQLMVLWRGLQLELLAGTPVEALDAAHDEAVTRLFDA</sequence>
<dbReference type="InterPro" id="IPR009057">
    <property type="entry name" value="Homeodomain-like_sf"/>
</dbReference>
<dbReference type="PANTHER" id="PTHR30055:SF234">
    <property type="entry name" value="HTH-TYPE TRANSCRIPTIONAL REGULATOR BETI"/>
    <property type="match status" value="1"/>
</dbReference>
<evidence type="ECO:0000256" key="3">
    <source>
        <dbReference type="ARBA" id="ARBA00023163"/>
    </source>
</evidence>
<dbReference type="PANTHER" id="PTHR30055">
    <property type="entry name" value="HTH-TYPE TRANSCRIPTIONAL REGULATOR RUTR"/>
    <property type="match status" value="1"/>
</dbReference>
<keyword evidence="1" id="KW-0805">Transcription regulation</keyword>
<dbReference type="InterPro" id="IPR050109">
    <property type="entry name" value="HTH-type_TetR-like_transc_reg"/>
</dbReference>
<comment type="caution">
    <text evidence="6">The sequence shown here is derived from an EMBL/GenBank/DDBJ whole genome shotgun (WGS) entry which is preliminary data.</text>
</comment>
<accession>A0ABN2I140</accession>
<evidence type="ECO:0000256" key="2">
    <source>
        <dbReference type="ARBA" id="ARBA00023125"/>
    </source>
</evidence>
<dbReference type="Proteomes" id="UP001501690">
    <property type="component" value="Unassembled WGS sequence"/>
</dbReference>
<dbReference type="Pfam" id="PF00440">
    <property type="entry name" value="TetR_N"/>
    <property type="match status" value="1"/>
</dbReference>
<evidence type="ECO:0000259" key="5">
    <source>
        <dbReference type="PROSITE" id="PS50977"/>
    </source>
</evidence>
<feature type="domain" description="HTH tetR-type" evidence="5">
    <location>
        <begin position="6"/>
        <end position="66"/>
    </location>
</feature>